<keyword evidence="2" id="KW-1185">Reference proteome</keyword>
<gene>
    <name evidence="1" type="ORF">ACAOBT_LOCUS28931</name>
</gene>
<reference evidence="1" key="1">
    <citation type="submission" date="2022-03" db="EMBL/GenBank/DDBJ databases">
        <authorList>
            <person name="Sayadi A."/>
        </authorList>
    </citation>
    <scope>NUCLEOTIDE SEQUENCE</scope>
</reference>
<sequence>MAGAVTFPRRVQKFFLGSLLRYEAWCYPVRISLSSDSSKKAVSG</sequence>
<accession>A0A9P0Q0L3</accession>
<dbReference type="Proteomes" id="UP001152888">
    <property type="component" value="Unassembled WGS sequence"/>
</dbReference>
<dbReference type="EMBL" id="CAKOFQ010007672">
    <property type="protein sequence ID" value="CAH2006132.1"/>
    <property type="molecule type" value="Genomic_DNA"/>
</dbReference>
<dbReference type="AlphaFoldDB" id="A0A9P0Q0L3"/>
<protein>
    <submittedName>
        <fullName evidence="1">Uncharacterized protein</fullName>
    </submittedName>
</protein>
<comment type="caution">
    <text evidence="1">The sequence shown here is derived from an EMBL/GenBank/DDBJ whole genome shotgun (WGS) entry which is preliminary data.</text>
</comment>
<proteinExistence type="predicted"/>
<evidence type="ECO:0000313" key="1">
    <source>
        <dbReference type="EMBL" id="CAH2006132.1"/>
    </source>
</evidence>
<evidence type="ECO:0000313" key="2">
    <source>
        <dbReference type="Proteomes" id="UP001152888"/>
    </source>
</evidence>
<organism evidence="1 2">
    <name type="scientific">Acanthoscelides obtectus</name>
    <name type="common">Bean weevil</name>
    <name type="synonym">Bruchus obtectus</name>
    <dbReference type="NCBI Taxonomy" id="200917"/>
    <lineage>
        <taxon>Eukaryota</taxon>
        <taxon>Metazoa</taxon>
        <taxon>Ecdysozoa</taxon>
        <taxon>Arthropoda</taxon>
        <taxon>Hexapoda</taxon>
        <taxon>Insecta</taxon>
        <taxon>Pterygota</taxon>
        <taxon>Neoptera</taxon>
        <taxon>Endopterygota</taxon>
        <taxon>Coleoptera</taxon>
        <taxon>Polyphaga</taxon>
        <taxon>Cucujiformia</taxon>
        <taxon>Chrysomeloidea</taxon>
        <taxon>Chrysomelidae</taxon>
        <taxon>Bruchinae</taxon>
        <taxon>Bruchini</taxon>
        <taxon>Acanthoscelides</taxon>
    </lineage>
</organism>
<name>A0A9P0Q0L3_ACAOB</name>